<dbReference type="AlphaFoldDB" id="A0A9P4ITR0"/>
<reference evidence="1" key="1">
    <citation type="journal article" date="2020" name="Stud. Mycol.">
        <title>101 Dothideomycetes genomes: a test case for predicting lifestyles and emergence of pathogens.</title>
        <authorList>
            <person name="Haridas S."/>
            <person name="Albert R."/>
            <person name="Binder M."/>
            <person name="Bloem J."/>
            <person name="Labutti K."/>
            <person name="Salamov A."/>
            <person name="Andreopoulos B."/>
            <person name="Baker S."/>
            <person name="Barry K."/>
            <person name="Bills G."/>
            <person name="Bluhm B."/>
            <person name="Cannon C."/>
            <person name="Castanera R."/>
            <person name="Culley D."/>
            <person name="Daum C."/>
            <person name="Ezra D."/>
            <person name="Gonzalez J."/>
            <person name="Henrissat B."/>
            <person name="Kuo A."/>
            <person name="Liang C."/>
            <person name="Lipzen A."/>
            <person name="Lutzoni F."/>
            <person name="Magnuson J."/>
            <person name="Mondo S."/>
            <person name="Nolan M."/>
            <person name="Ohm R."/>
            <person name="Pangilinan J."/>
            <person name="Park H.-J."/>
            <person name="Ramirez L."/>
            <person name="Alfaro M."/>
            <person name="Sun H."/>
            <person name="Tritt A."/>
            <person name="Yoshinaga Y."/>
            <person name="Zwiers L.-H."/>
            <person name="Turgeon B."/>
            <person name="Goodwin S."/>
            <person name="Spatafora J."/>
            <person name="Crous P."/>
            <person name="Grigoriev I."/>
        </authorList>
    </citation>
    <scope>NUCLEOTIDE SEQUENCE</scope>
    <source>
        <strain evidence="1">CBS 260.36</strain>
    </source>
</reference>
<sequence length="642" mass="69786">MKFGTYGAIWYKENGQDEERGPEVYMKRPGNGIRRVEQRQAQARLGSEKAREGDYCSWASEYAEHCGGLGPAVQRYLEWGDGESRGSGSGQWLTGRVAGVGVTGAGWRGGWMFVDAGGWRIDWRESEVGWRAHGHSGWAQREVWQQCDCLAICTCPWTDSGDDPRRARVSSASTGSGASLAARELPLWLFLTTAMPPRLEIWVVRCLGELNGTNGKERSRAPNLSFLSLRSAGSSCTPCALRTARLSAKSLFCLLHNFPHQPPITSIHLVLTCTLESHGSDGAGLVISTESCHNSMGGSHAHACLGLIGLSGTPSASPPTLVRNTAPHPDGGWRKILVSSTDLLATESLQCAAMLRAGLWHHSSPVTFTATAFSYGFFLPMDMFRPSTQRDVCTAHCLHQIPPRERFFSAAESRDTPVCGRKQATARGATPATVRKGDRISEMVMMMRASDPVGQCLCLCQLLDKEKAAREPATPRLPSSEKNFVSVSVLPCQVPRYNSYDGRTCCYPCTTRGGETGVARPAGLSLFRRVSSRIDCYVSILCCMAPHETAFPQSTIGARAGATILVRSTNSTPAMSIQAITACPQPHASLCTIMHTLVRRPENSPKELEDARHSHAIRIVYFQRCHGATAVSVDKCAADQIL</sequence>
<keyword evidence="2" id="KW-1185">Reference proteome</keyword>
<protein>
    <submittedName>
        <fullName evidence="1">Uncharacterized protein</fullName>
    </submittedName>
</protein>
<evidence type="ECO:0000313" key="2">
    <source>
        <dbReference type="Proteomes" id="UP000799439"/>
    </source>
</evidence>
<dbReference type="EMBL" id="ML996091">
    <property type="protein sequence ID" value="KAF2149506.1"/>
    <property type="molecule type" value="Genomic_DNA"/>
</dbReference>
<evidence type="ECO:0000313" key="1">
    <source>
        <dbReference type="EMBL" id="KAF2149506.1"/>
    </source>
</evidence>
<dbReference type="Proteomes" id="UP000799439">
    <property type="component" value="Unassembled WGS sequence"/>
</dbReference>
<proteinExistence type="predicted"/>
<comment type="caution">
    <text evidence="1">The sequence shown here is derived from an EMBL/GenBank/DDBJ whole genome shotgun (WGS) entry which is preliminary data.</text>
</comment>
<organism evidence="1 2">
    <name type="scientific">Myriangium duriaei CBS 260.36</name>
    <dbReference type="NCBI Taxonomy" id="1168546"/>
    <lineage>
        <taxon>Eukaryota</taxon>
        <taxon>Fungi</taxon>
        <taxon>Dikarya</taxon>
        <taxon>Ascomycota</taxon>
        <taxon>Pezizomycotina</taxon>
        <taxon>Dothideomycetes</taxon>
        <taxon>Dothideomycetidae</taxon>
        <taxon>Myriangiales</taxon>
        <taxon>Myriangiaceae</taxon>
        <taxon>Myriangium</taxon>
    </lineage>
</organism>
<gene>
    <name evidence="1" type="ORF">K461DRAFT_271096</name>
</gene>
<name>A0A9P4ITR0_9PEZI</name>
<accession>A0A9P4ITR0</accession>